<sequence length="88" mass="10029">MDIVVYPIFRGNTHPRDLKAHRVERFLSDLVVRCEASASIQSQAMNAINIRRLQELMGHADVKTTAQYIHVMDEDIPRITSPLEGLDL</sequence>
<dbReference type="STRING" id="177437.HRM2_33710"/>
<evidence type="ECO:0000313" key="2">
    <source>
        <dbReference type="EMBL" id="ACN16446.1"/>
    </source>
</evidence>
<evidence type="ECO:0000256" key="1">
    <source>
        <dbReference type="ARBA" id="ARBA00023125"/>
    </source>
</evidence>
<dbReference type="InterPro" id="IPR010998">
    <property type="entry name" value="Integrase_recombinase_N"/>
</dbReference>
<protein>
    <submittedName>
        <fullName evidence="2">Site-specific recombinase XerD</fullName>
    </submittedName>
</protein>
<dbReference type="eggNOG" id="COG4974">
    <property type="taxonomic scope" value="Bacteria"/>
</dbReference>
<evidence type="ECO:0000313" key="3">
    <source>
        <dbReference type="Proteomes" id="UP000000442"/>
    </source>
</evidence>
<dbReference type="SUPFAM" id="SSF56349">
    <property type="entry name" value="DNA breaking-rejoining enzymes"/>
    <property type="match status" value="1"/>
</dbReference>
<gene>
    <name evidence="2" type="ordered locus">HRM2_33710</name>
</gene>
<dbReference type="AlphaFoldDB" id="C0QMC9"/>
<dbReference type="InterPro" id="IPR011010">
    <property type="entry name" value="DNA_brk_join_enz"/>
</dbReference>
<keyword evidence="1" id="KW-0238">DNA-binding</keyword>
<name>C0QMC9_DESAH</name>
<proteinExistence type="predicted"/>
<reference evidence="2 3" key="1">
    <citation type="journal article" date="2009" name="Environ. Microbiol.">
        <title>Genome sequence of Desulfobacterium autotrophicum HRM2, a marine sulfate reducer oxidizing organic carbon completely to carbon dioxide.</title>
        <authorList>
            <person name="Strittmatter A.W."/>
            <person name="Liesegang H."/>
            <person name="Rabus R."/>
            <person name="Decker I."/>
            <person name="Amann J."/>
            <person name="Andres S."/>
            <person name="Henne A."/>
            <person name="Fricke W.F."/>
            <person name="Martinez-Arias R."/>
            <person name="Bartels D."/>
            <person name="Goesmann A."/>
            <person name="Krause L."/>
            <person name="Puehler A."/>
            <person name="Klenk H.P."/>
            <person name="Richter M."/>
            <person name="Schuler M."/>
            <person name="Gloeckner F.O."/>
            <person name="Meyerdierks A."/>
            <person name="Gottschalk G."/>
            <person name="Amann R."/>
        </authorList>
    </citation>
    <scope>NUCLEOTIDE SEQUENCE [LARGE SCALE GENOMIC DNA]</scope>
    <source>
        <strain evidence="3">ATCC 43914 / DSM 3382 / HRM2</strain>
    </source>
</reference>
<dbReference type="GO" id="GO:0003677">
    <property type="term" value="F:DNA binding"/>
    <property type="evidence" value="ECO:0007669"/>
    <property type="project" value="UniProtKB-KW"/>
</dbReference>
<dbReference type="KEGG" id="dat:HRM2_33710"/>
<organism evidence="2 3">
    <name type="scientific">Desulforapulum autotrophicum (strain ATCC 43914 / DSM 3382 / VKM B-1955 / HRM2)</name>
    <name type="common">Desulfobacterium autotrophicum</name>
    <dbReference type="NCBI Taxonomy" id="177437"/>
    <lineage>
        <taxon>Bacteria</taxon>
        <taxon>Pseudomonadati</taxon>
        <taxon>Thermodesulfobacteriota</taxon>
        <taxon>Desulfobacteria</taxon>
        <taxon>Desulfobacterales</taxon>
        <taxon>Desulfobacteraceae</taxon>
        <taxon>Desulforapulum</taxon>
    </lineage>
</organism>
<dbReference type="Gene3D" id="1.10.150.130">
    <property type="match status" value="1"/>
</dbReference>
<dbReference type="RefSeq" id="WP_015905208.1">
    <property type="nucleotide sequence ID" value="NC_012108.1"/>
</dbReference>
<accession>C0QMC9</accession>
<keyword evidence="3" id="KW-1185">Reference proteome</keyword>
<dbReference type="EMBL" id="CP001087">
    <property type="protein sequence ID" value="ACN16446.1"/>
    <property type="molecule type" value="Genomic_DNA"/>
</dbReference>
<dbReference type="Proteomes" id="UP000000442">
    <property type="component" value="Chromosome"/>
</dbReference>
<dbReference type="HOGENOM" id="CLU_2463997_0_0_7"/>
<dbReference type="OrthoDB" id="9801717at2"/>